<dbReference type="PANTHER" id="PTHR38011:SF7">
    <property type="entry name" value="2,5-DIAMINO-6-RIBOSYLAMINO-4(3H)-PYRIMIDINONE 5'-PHOSPHATE REDUCTASE"/>
    <property type="match status" value="1"/>
</dbReference>
<dbReference type="InterPro" id="IPR050765">
    <property type="entry name" value="Riboflavin_Biosynth_HTPR"/>
</dbReference>
<evidence type="ECO:0000256" key="9">
    <source>
        <dbReference type="ARBA" id="ARBA00022833"/>
    </source>
</evidence>
<evidence type="ECO:0000256" key="4">
    <source>
        <dbReference type="ARBA" id="ARBA00005259"/>
    </source>
</evidence>
<dbReference type="GO" id="GO:0008835">
    <property type="term" value="F:diaminohydroxyphosphoribosylaminopyrimidine deaminase activity"/>
    <property type="evidence" value="ECO:0007669"/>
    <property type="project" value="UniProtKB-EC"/>
</dbReference>
<dbReference type="PROSITE" id="PS00903">
    <property type="entry name" value="CYT_DCMP_DEAMINASES_1"/>
    <property type="match status" value="1"/>
</dbReference>
<evidence type="ECO:0000256" key="14">
    <source>
        <dbReference type="PIRSR" id="PIRSR006769-1"/>
    </source>
</evidence>
<keyword evidence="11 13" id="KW-0560">Oxidoreductase</keyword>
<dbReference type="UniPathway" id="UPA00275">
    <property type="reaction ID" value="UER00401"/>
</dbReference>
<keyword evidence="10 13" id="KW-0521">NADP</keyword>
<dbReference type="Proteomes" id="UP000282106">
    <property type="component" value="Unassembled WGS sequence"/>
</dbReference>
<dbReference type="InterPro" id="IPR002125">
    <property type="entry name" value="CMP_dCMP_dom"/>
</dbReference>
<comment type="pathway">
    <text evidence="3 13">Cofactor biosynthesis; riboflavin biosynthesis; 5-amino-6-(D-ribitylamino)uracil from GTP: step 3/4.</text>
</comment>
<protein>
    <recommendedName>
        <fullName evidence="13">Riboflavin biosynthesis protein RibD</fullName>
    </recommendedName>
    <domain>
        <recommendedName>
            <fullName evidence="13">Diaminohydroxyphosphoribosylaminopyrimidine deaminase</fullName>
            <shortName evidence="13">DRAP deaminase</shortName>
            <ecNumber evidence="13">3.5.4.26</ecNumber>
        </recommendedName>
        <alternativeName>
            <fullName evidence="13">Riboflavin-specific deaminase</fullName>
        </alternativeName>
    </domain>
    <domain>
        <recommendedName>
            <fullName evidence="13">5-amino-6-(5-phosphoribosylamino)uracil reductase</fullName>
            <ecNumber evidence="13">1.1.1.193</ecNumber>
        </recommendedName>
        <alternativeName>
            <fullName evidence="13">HTP reductase</fullName>
        </alternativeName>
    </domain>
</protein>
<comment type="pathway">
    <text evidence="2 13">Cofactor biosynthesis; riboflavin biosynthesis; 5-amino-6-(D-ribitylamino)uracil from GTP: step 2/4.</text>
</comment>
<feature type="active site" description="Proton donor" evidence="14">
    <location>
        <position position="46"/>
    </location>
</feature>
<dbReference type="GO" id="GO:0050661">
    <property type="term" value="F:NADP binding"/>
    <property type="evidence" value="ECO:0007669"/>
    <property type="project" value="InterPro"/>
</dbReference>
<dbReference type="Gene3D" id="3.40.140.10">
    <property type="entry name" value="Cytidine Deaminase, domain 2"/>
    <property type="match status" value="1"/>
</dbReference>
<dbReference type="GO" id="GO:0008703">
    <property type="term" value="F:5-amino-6-(5-phosphoribosylamino)uracil reductase activity"/>
    <property type="evidence" value="ECO:0007669"/>
    <property type="project" value="UniProtKB-EC"/>
</dbReference>
<feature type="binding site" evidence="15">
    <location>
        <position position="162"/>
    </location>
    <ligand>
        <name>substrate</name>
    </ligand>
</feature>
<dbReference type="FunCoup" id="A0A3N0V8P8">
    <property type="interactions" value="508"/>
</dbReference>
<dbReference type="AlphaFoldDB" id="A0A3N0V8P8"/>
<keyword evidence="12" id="KW-0511">Multifunctional enzyme</keyword>
<dbReference type="GO" id="GO:0008270">
    <property type="term" value="F:zinc ion binding"/>
    <property type="evidence" value="ECO:0007669"/>
    <property type="project" value="InterPro"/>
</dbReference>
<evidence type="ECO:0000256" key="16">
    <source>
        <dbReference type="PIRSR" id="PIRSR006769-3"/>
    </source>
</evidence>
<dbReference type="CDD" id="cd01284">
    <property type="entry name" value="Riboflavin_deaminase-reductase"/>
    <property type="match status" value="1"/>
</dbReference>
<evidence type="ECO:0000256" key="12">
    <source>
        <dbReference type="ARBA" id="ARBA00023268"/>
    </source>
</evidence>
<dbReference type="EMBL" id="RJVO01000005">
    <property type="protein sequence ID" value="ROH89180.1"/>
    <property type="molecule type" value="Genomic_DNA"/>
</dbReference>
<dbReference type="Pfam" id="PF00383">
    <property type="entry name" value="dCMP_cyt_deam_1"/>
    <property type="match status" value="1"/>
</dbReference>
<feature type="binding site" evidence="15">
    <location>
        <position position="324"/>
    </location>
    <ligand>
        <name>substrate</name>
    </ligand>
</feature>
<feature type="binding site" evidence="15">
    <location>
        <position position="148"/>
    </location>
    <ligand>
        <name>NADP(+)</name>
        <dbReference type="ChEBI" id="CHEBI:58349"/>
    </ligand>
</feature>
<dbReference type="Gene3D" id="3.40.430.10">
    <property type="entry name" value="Dihydrofolate Reductase, subunit A"/>
    <property type="match status" value="1"/>
</dbReference>
<dbReference type="SUPFAM" id="SSF53597">
    <property type="entry name" value="Dihydrofolate reductase-like"/>
    <property type="match status" value="1"/>
</dbReference>
<comment type="catalytic activity">
    <reaction evidence="13">
        <text>5-amino-6-(5-phospho-D-ribitylamino)uracil + NADP(+) = 5-amino-6-(5-phospho-D-ribosylamino)uracil + NADPH + H(+)</text>
        <dbReference type="Rhea" id="RHEA:17845"/>
        <dbReference type="ChEBI" id="CHEBI:15378"/>
        <dbReference type="ChEBI" id="CHEBI:57783"/>
        <dbReference type="ChEBI" id="CHEBI:58349"/>
        <dbReference type="ChEBI" id="CHEBI:58421"/>
        <dbReference type="ChEBI" id="CHEBI:58453"/>
        <dbReference type="EC" id="1.1.1.193"/>
    </reaction>
</comment>
<comment type="similarity">
    <text evidence="4 13">In the N-terminal section; belongs to the cytidine and deoxycytidylate deaminase family.</text>
</comment>
<evidence type="ECO:0000256" key="11">
    <source>
        <dbReference type="ARBA" id="ARBA00023002"/>
    </source>
</evidence>
<comment type="cofactor">
    <cofactor evidence="13 16">
        <name>Zn(2+)</name>
        <dbReference type="ChEBI" id="CHEBI:29105"/>
    </cofactor>
    <text evidence="13 16">Binds 1 zinc ion.</text>
</comment>
<dbReference type="SUPFAM" id="SSF53927">
    <property type="entry name" value="Cytidine deaminase-like"/>
    <property type="match status" value="1"/>
</dbReference>
<feature type="binding site" evidence="15">
    <location>
        <position position="194"/>
    </location>
    <ligand>
        <name>NADP(+)</name>
        <dbReference type="ChEBI" id="CHEBI:58349"/>
    </ligand>
</feature>
<keyword evidence="8 13" id="KW-0378">Hydrolase</keyword>
<dbReference type="InterPro" id="IPR004794">
    <property type="entry name" value="Eubact_RibD"/>
</dbReference>
<evidence type="ECO:0000313" key="19">
    <source>
        <dbReference type="Proteomes" id="UP000282106"/>
    </source>
</evidence>
<name>A0A3N0V8P8_9GAMM</name>
<dbReference type="PANTHER" id="PTHR38011">
    <property type="entry name" value="DIHYDROFOLATE REDUCTASE FAMILY PROTEIN (AFU_ORTHOLOGUE AFUA_8G06820)"/>
    <property type="match status" value="1"/>
</dbReference>
<dbReference type="InParanoid" id="A0A3N0V8P8"/>
<evidence type="ECO:0000256" key="5">
    <source>
        <dbReference type="ARBA" id="ARBA00007417"/>
    </source>
</evidence>
<evidence type="ECO:0000256" key="8">
    <source>
        <dbReference type="ARBA" id="ARBA00022801"/>
    </source>
</evidence>
<evidence type="ECO:0000256" key="7">
    <source>
        <dbReference type="ARBA" id="ARBA00022723"/>
    </source>
</evidence>
<proteinExistence type="inferred from homology"/>
<evidence type="ECO:0000256" key="6">
    <source>
        <dbReference type="ARBA" id="ARBA00022619"/>
    </source>
</evidence>
<evidence type="ECO:0000256" key="15">
    <source>
        <dbReference type="PIRSR" id="PIRSR006769-2"/>
    </source>
</evidence>
<keyword evidence="19" id="KW-1185">Reference proteome</keyword>
<dbReference type="PROSITE" id="PS51747">
    <property type="entry name" value="CYT_DCMP_DEAMINASES_2"/>
    <property type="match status" value="1"/>
</dbReference>
<feature type="binding site" evidence="15">
    <location>
        <position position="164"/>
    </location>
    <ligand>
        <name>NADP(+)</name>
        <dbReference type="ChEBI" id="CHEBI:58349"/>
    </ligand>
</feature>
<dbReference type="Pfam" id="PF01872">
    <property type="entry name" value="RibD_C"/>
    <property type="match status" value="1"/>
</dbReference>
<reference evidence="18 19" key="1">
    <citation type="submission" date="2018-10" db="EMBL/GenBank/DDBJ databases">
        <authorList>
            <person name="Chen W.-M."/>
        </authorList>
    </citation>
    <scope>NUCLEOTIDE SEQUENCE [LARGE SCALE GENOMIC DNA]</scope>
    <source>
        <strain evidence="18 19">THS-13</strain>
    </source>
</reference>
<feature type="binding site" evidence="15">
    <location>
        <position position="257"/>
    </location>
    <ligand>
        <name>NADP(+)</name>
        <dbReference type="ChEBI" id="CHEBI:58349"/>
    </ligand>
</feature>
<dbReference type="InterPro" id="IPR016192">
    <property type="entry name" value="APOBEC/CMP_deaminase_Zn-bd"/>
</dbReference>
<keyword evidence="9 13" id="KW-0862">Zinc</keyword>
<feature type="binding site" evidence="15">
    <location>
        <position position="178"/>
    </location>
    <ligand>
        <name>substrate</name>
    </ligand>
</feature>
<comment type="catalytic activity">
    <reaction evidence="13">
        <text>2,5-diamino-6-hydroxy-4-(5-phosphoribosylamino)-pyrimidine + H2O + H(+) = 5-amino-6-(5-phospho-D-ribosylamino)uracil + NH4(+)</text>
        <dbReference type="Rhea" id="RHEA:21868"/>
        <dbReference type="ChEBI" id="CHEBI:15377"/>
        <dbReference type="ChEBI" id="CHEBI:15378"/>
        <dbReference type="ChEBI" id="CHEBI:28938"/>
        <dbReference type="ChEBI" id="CHEBI:58453"/>
        <dbReference type="ChEBI" id="CHEBI:58614"/>
        <dbReference type="EC" id="3.5.4.26"/>
    </reaction>
</comment>
<feature type="binding site" evidence="15">
    <location>
        <position position="201"/>
    </location>
    <ligand>
        <name>substrate</name>
    </ligand>
</feature>
<feature type="binding site" evidence="15">
    <location>
        <position position="198"/>
    </location>
    <ligand>
        <name>substrate</name>
    </ligand>
</feature>
<feature type="binding site" evidence="16">
    <location>
        <position position="78"/>
    </location>
    <ligand>
        <name>Zn(2+)</name>
        <dbReference type="ChEBI" id="CHEBI:29105"/>
        <note>catalytic</note>
    </ligand>
</feature>
<keyword evidence="7 13" id="KW-0479">Metal-binding</keyword>
<evidence type="ECO:0000313" key="18">
    <source>
        <dbReference type="EMBL" id="ROH89180.1"/>
    </source>
</evidence>
<dbReference type="PIRSF" id="PIRSF006769">
    <property type="entry name" value="RibD"/>
    <property type="match status" value="1"/>
</dbReference>
<evidence type="ECO:0000256" key="1">
    <source>
        <dbReference type="ARBA" id="ARBA00002151"/>
    </source>
</evidence>
<keyword evidence="6 13" id="KW-0686">Riboflavin biosynthesis</keyword>
<feature type="domain" description="CMP/dCMP-type deaminase" evidence="17">
    <location>
        <begin position="1"/>
        <end position="117"/>
    </location>
</feature>
<accession>A0A3N0V8P8</accession>
<evidence type="ECO:0000259" key="17">
    <source>
        <dbReference type="PROSITE" id="PS51747"/>
    </source>
</evidence>
<dbReference type="InterPro" id="IPR011549">
    <property type="entry name" value="RibD_C"/>
</dbReference>
<dbReference type="FunFam" id="3.40.140.10:FF:000025">
    <property type="entry name" value="Riboflavin biosynthesis protein RibD"/>
    <property type="match status" value="1"/>
</dbReference>
<feature type="binding site" evidence="16">
    <location>
        <position position="44"/>
    </location>
    <ligand>
        <name>Zn(2+)</name>
        <dbReference type="ChEBI" id="CHEBI:29105"/>
        <note>catalytic</note>
    </ligand>
</feature>
<dbReference type="InterPro" id="IPR024072">
    <property type="entry name" value="DHFR-like_dom_sf"/>
</dbReference>
<comment type="caution">
    <text evidence="18">The sequence shown here is derived from an EMBL/GenBank/DDBJ whole genome shotgun (WGS) entry which is preliminary data.</text>
</comment>
<dbReference type="InterPro" id="IPR002734">
    <property type="entry name" value="RibDG_C"/>
</dbReference>
<sequence length="403" mass="42030">MARALRLAEAGRYSSHPNPRVGCVLWRDGEIVGEGAHLRAGEPHAEVHALRQAGERARGATAFVSLEPCNHHGRTPPCTEALIAAGVSRVVAAMEDPNPLVAGQGLARLRAAGIAVEVGLLQADAERLNRGFVSRMRRQRPFLILKLAASLDGRTAMASGESQWITGAEARADVHRLRAEAGAVLTSSDTVLADDPALTVRLPADYWAGRGLAIPGATGRGSPAAPTASLASHAGGDNAIHGAVAGLRQPDRIVLDSRARVPASAKVWAEGARRFRVTTAAHAAAPVAAGVESLAVEPDASGHISLPALLPLLAQRGVNELLVECGPRLAGALLASGLVDELLLYLAPALLGHEGRALADLPGLQRLDQKIALRYIDVRQVGRDLRILATPEPLSPPPRAGEG</sequence>
<feature type="binding site" evidence="16">
    <location>
        <position position="69"/>
    </location>
    <ligand>
        <name>Zn(2+)</name>
        <dbReference type="ChEBI" id="CHEBI:29105"/>
        <note>catalytic</note>
    </ligand>
</feature>
<evidence type="ECO:0000256" key="2">
    <source>
        <dbReference type="ARBA" id="ARBA00004882"/>
    </source>
</evidence>
<organism evidence="18 19">
    <name type="scientific">Stagnimonas aquatica</name>
    <dbReference type="NCBI Taxonomy" id="2689987"/>
    <lineage>
        <taxon>Bacteria</taxon>
        <taxon>Pseudomonadati</taxon>
        <taxon>Pseudomonadota</taxon>
        <taxon>Gammaproteobacteria</taxon>
        <taxon>Nevskiales</taxon>
        <taxon>Nevskiaceae</taxon>
        <taxon>Stagnimonas</taxon>
    </lineage>
</organism>
<dbReference type="EC" id="3.5.4.26" evidence="13"/>
<dbReference type="GO" id="GO:0009231">
    <property type="term" value="P:riboflavin biosynthetic process"/>
    <property type="evidence" value="ECO:0007669"/>
    <property type="project" value="UniProtKB-UniPathway"/>
</dbReference>
<evidence type="ECO:0000256" key="3">
    <source>
        <dbReference type="ARBA" id="ARBA00004910"/>
    </source>
</evidence>
<dbReference type="NCBIfam" id="TIGR00326">
    <property type="entry name" value="eubact_ribD"/>
    <property type="match status" value="1"/>
</dbReference>
<feature type="binding site" evidence="15">
    <location>
        <position position="190"/>
    </location>
    <ligand>
        <name>NADP(+)</name>
        <dbReference type="ChEBI" id="CHEBI:58349"/>
    </ligand>
</feature>
<evidence type="ECO:0000256" key="13">
    <source>
        <dbReference type="PIRNR" id="PIRNR006769"/>
    </source>
</evidence>
<evidence type="ECO:0000256" key="10">
    <source>
        <dbReference type="ARBA" id="ARBA00022857"/>
    </source>
</evidence>
<comment type="function">
    <text evidence="1 13">Converts 2,5-diamino-6-(ribosylamino)-4(3h)-pyrimidinone 5'-phosphate into 5-amino-6-(ribosylamino)-2,4(1h,3h)-pyrimidinedione 5'-phosphate.</text>
</comment>
<feature type="binding site" evidence="15">
    <location>
        <begin position="326"/>
        <end position="332"/>
    </location>
    <ligand>
        <name>NADP(+)</name>
        <dbReference type="ChEBI" id="CHEBI:58349"/>
    </ligand>
</feature>
<comment type="similarity">
    <text evidence="5 13">In the C-terminal section; belongs to the HTP reductase family.</text>
</comment>
<gene>
    <name evidence="18" type="primary">ribD</name>
    <name evidence="18" type="ORF">ED208_12295</name>
</gene>
<dbReference type="EC" id="1.1.1.193" evidence="13"/>
<dbReference type="InterPro" id="IPR016193">
    <property type="entry name" value="Cytidine_deaminase-like"/>
</dbReference>
<dbReference type="NCBIfam" id="TIGR00227">
    <property type="entry name" value="ribD_Cterm"/>
    <property type="match status" value="1"/>
</dbReference>